<keyword evidence="1" id="KW-0472">Membrane</keyword>
<evidence type="ECO:0000256" key="1">
    <source>
        <dbReference type="SAM" id="Phobius"/>
    </source>
</evidence>
<evidence type="ECO:0000313" key="3">
    <source>
        <dbReference type="Proteomes" id="UP000244906"/>
    </source>
</evidence>
<feature type="transmembrane region" description="Helical" evidence="1">
    <location>
        <begin position="12"/>
        <end position="31"/>
    </location>
</feature>
<reference evidence="2 3" key="1">
    <citation type="submission" date="2018-04" db="EMBL/GenBank/DDBJ databases">
        <title>Thalassorhabdus spongiae gen. nov., sp. nov., isolated from a marine sponge in South-West Iceland.</title>
        <authorList>
            <person name="Knobloch S."/>
            <person name="Daussin A."/>
            <person name="Johannsson R."/>
            <person name="Marteinsson V.T."/>
        </authorList>
    </citation>
    <scope>NUCLEOTIDE SEQUENCE [LARGE SCALE GENOMIC DNA]</scope>
    <source>
        <strain evidence="2 3">Hp12</strain>
    </source>
</reference>
<dbReference type="RefSeq" id="WP_116688320.1">
    <property type="nucleotide sequence ID" value="NZ_CAWNYD010000008.1"/>
</dbReference>
<keyword evidence="3" id="KW-1185">Reference proteome</keyword>
<gene>
    <name evidence="2" type="ORF">DC094_17045</name>
</gene>
<dbReference type="Proteomes" id="UP000244906">
    <property type="component" value="Unassembled WGS sequence"/>
</dbReference>
<evidence type="ECO:0000313" key="2">
    <source>
        <dbReference type="EMBL" id="PVZ66401.1"/>
    </source>
</evidence>
<comment type="caution">
    <text evidence="2">The sequence shown here is derived from an EMBL/GenBank/DDBJ whole genome shotgun (WGS) entry which is preliminary data.</text>
</comment>
<accession>A0A2V1GQY3</accession>
<name>A0A2V1GQY3_9GAMM</name>
<protein>
    <submittedName>
        <fullName evidence="2">Uncharacterized protein</fullName>
    </submittedName>
</protein>
<proteinExistence type="predicted"/>
<dbReference type="AlphaFoldDB" id="A0A2V1GQY3"/>
<keyword evidence="1" id="KW-1133">Transmembrane helix</keyword>
<sequence>MSSIFKTHERWVAPYYLLIFSITIFFGWLTICPSVTANNQAQKLYGWLSGDQPQLIVRALAVEADLSAHARNLIELYQIEKIAFSVSADLGTRADIILQNNHEVGVIIPTRIYQTFHQIDIVKAEGALSDVWPSQIKILAYQPELNEQKLNNTLDQLDQSLILIEKGLIQISNMYFFDNEFSLGEALTIAVNSLWNDLVN</sequence>
<organism evidence="2 3">
    <name type="scientific">Pelagibaculum spongiae</name>
    <dbReference type="NCBI Taxonomy" id="2080658"/>
    <lineage>
        <taxon>Bacteria</taxon>
        <taxon>Pseudomonadati</taxon>
        <taxon>Pseudomonadota</taxon>
        <taxon>Gammaproteobacteria</taxon>
        <taxon>Oceanospirillales</taxon>
        <taxon>Pelagibaculum</taxon>
    </lineage>
</organism>
<keyword evidence="1" id="KW-0812">Transmembrane</keyword>
<dbReference type="EMBL" id="QDDL01000008">
    <property type="protein sequence ID" value="PVZ66401.1"/>
    <property type="molecule type" value="Genomic_DNA"/>
</dbReference>